<dbReference type="Pfam" id="PF25164">
    <property type="entry name" value="CoiA_N"/>
    <property type="match status" value="1"/>
</dbReference>
<evidence type="ECO:0000313" key="5">
    <source>
        <dbReference type="Proteomes" id="UP000075304"/>
    </source>
</evidence>
<dbReference type="InterPro" id="IPR057252">
    <property type="entry name" value="CoiA_C"/>
</dbReference>
<protein>
    <recommendedName>
        <fullName evidence="6">Competence protein CoiA</fullName>
    </recommendedName>
</protein>
<dbReference type="Pfam" id="PF25166">
    <property type="entry name" value="CoiA_C"/>
    <property type="match status" value="1"/>
</dbReference>
<feature type="domain" description="Competence protein CoiA-like N-terminal" evidence="2">
    <location>
        <begin position="94"/>
        <end position="139"/>
    </location>
</feature>
<sequence>MPSGQTGFFAPSGECIQYGCALRLYSGCHKGPEIQAGQYGACREAGNCIRPNAAGPTKAGMVFKTGPDTLKKERMLLLSALNERGELIMLTERFTRLNLQQLKTSHTFYCRDCREPLILKIGSHVTPHFSHYRHSTCATFSEPESPMHLQGKKDLFLWLRGQGLDVSLEQYFPSIRQRADLVVRKYRQLFAIEYQCSPIPFGRLMERTAGYRRLGILPVWILGGMPFRSPGKEAERVYRCSDFQLSFLRHTRHHFYLFSYAPGKRKVCLLSHMMPVSAKTFRACYAEKPLSAFSFPFTDDQFSLVSAPVPLPEWFVERRRWIGLKIQFGKAFQDPFLRHVYEAGMHPVSLPPFIGLPLLHMAACKQHPVEWQFYVWLDALFALRTNAAVSLDELLRLFTVRMEKKEIEFRKSPYVRERNAAKAMIYEYAQLLVQLGLWSKGKAGYHMNKNVFAPKNTEELEHMERHLSSALRAGVSNGKAEQ</sequence>
<organism evidence="4 5">
    <name type="scientific">Heyndrickxia coagulans</name>
    <name type="common">Weizmannia coagulans</name>
    <dbReference type="NCBI Taxonomy" id="1398"/>
    <lineage>
        <taxon>Bacteria</taxon>
        <taxon>Bacillati</taxon>
        <taxon>Bacillota</taxon>
        <taxon>Bacilli</taxon>
        <taxon>Bacillales</taxon>
        <taxon>Bacillaceae</taxon>
        <taxon>Heyndrickxia</taxon>
    </lineage>
</organism>
<accession>A0A150JT00</accession>
<reference evidence="4 5" key="1">
    <citation type="submission" date="2016-01" db="EMBL/GenBank/DDBJ databases">
        <title>Genome Sequences of Twelve Sporeforming Bacillus Species Isolated from Foods.</title>
        <authorList>
            <person name="Berendsen E.M."/>
            <person name="Wells-Bennik M.H."/>
            <person name="Krawcyk A.O."/>
            <person name="De Jong A."/>
            <person name="Holsappel S."/>
            <person name="Eijlander R.T."/>
            <person name="Kuipers O.P."/>
        </authorList>
    </citation>
    <scope>NUCLEOTIDE SEQUENCE [LARGE SCALE GENOMIC DNA]</scope>
    <source>
        <strain evidence="4 5">B4099</strain>
    </source>
</reference>
<dbReference type="EMBL" id="LQYI01000169">
    <property type="protein sequence ID" value="KYC60440.1"/>
    <property type="molecule type" value="Genomic_DNA"/>
</dbReference>
<dbReference type="Pfam" id="PF06054">
    <property type="entry name" value="CoiA_nuc"/>
    <property type="match status" value="1"/>
</dbReference>
<proteinExistence type="predicted"/>
<gene>
    <name evidence="4" type="ORF">B4099_0421</name>
</gene>
<dbReference type="InterPro" id="IPR057253">
    <property type="entry name" value="CoiA-like_N"/>
</dbReference>
<comment type="caution">
    <text evidence="4">The sequence shown here is derived from an EMBL/GenBank/DDBJ whole genome shotgun (WGS) entry which is preliminary data.</text>
</comment>
<evidence type="ECO:0008006" key="6">
    <source>
        <dbReference type="Google" id="ProtNLM"/>
    </source>
</evidence>
<feature type="domain" description="Competence protein CoiA nuclease-like" evidence="1">
    <location>
        <begin position="144"/>
        <end position="295"/>
    </location>
</feature>
<evidence type="ECO:0000259" key="2">
    <source>
        <dbReference type="Pfam" id="PF25164"/>
    </source>
</evidence>
<dbReference type="InterPro" id="IPR010330">
    <property type="entry name" value="CoiA_nuc"/>
</dbReference>
<evidence type="ECO:0000259" key="3">
    <source>
        <dbReference type="Pfam" id="PF25166"/>
    </source>
</evidence>
<evidence type="ECO:0000313" key="4">
    <source>
        <dbReference type="EMBL" id="KYC60440.1"/>
    </source>
</evidence>
<dbReference type="AlphaFoldDB" id="A0A150JT00"/>
<evidence type="ECO:0000259" key="1">
    <source>
        <dbReference type="Pfam" id="PF06054"/>
    </source>
</evidence>
<dbReference type="PATRIC" id="fig|1398.25.peg.1647"/>
<feature type="domain" description="Competence protein CoiA C-terminal" evidence="3">
    <location>
        <begin position="314"/>
        <end position="459"/>
    </location>
</feature>
<dbReference type="Proteomes" id="UP000075304">
    <property type="component" value="Unassembled WGS sequence"/>
</dbReference>
<name>A0A150JT00_HEYCO</name>